<protein>
    <submittedName>
        <fullName evidence="1">Uncharacterized protein</fullName>
    </submittedName>
</protein>
<dbReference type="AlphaFoldDB" id="A0A834UD89"/>
<proteinExistence type="predicted"/>
<comment type="caution">
    <text evidence="1">The sequence shown here is derived from an EMBL/GenBank/DDBJ whole genome shotgun (WGS) entry which is preliminary data.</text>
</comment>
<accession>A0A834UD89</accession>
<organism evidence="1 2">
    <name type="scientific">Vespula pensylvanica</name>
    <name type="common">Western yellow jacket</name>
    <name type="synonym">Wasp</name>
    <dbReference type="NCBI Taxonomy" id="30213"/>
    <lineage>
        <taxon>Eukaryota</taxon>
        <taxon>Metazoa</taxon>
        <taxon>Ecdysozoa</taxon>
        <taxon>Arthropoda</taxon>
        <taxon>Hexapoda</taxon>
        <taxon>Insecta</taxon>
        <taxon>Pterygota</taxon>
        <taxon>Neoptera</taxon>
        <taxon>Endopterygota</taxon>
        <taxon>Hymenoptera</taxon>
        <taxon>Apocrita</taxon>
        <taxon>Aculeata</taxon>
        <taxon>Vespoidea</taxon>
        <taxon>Vespidae</taxon>
        <taxon>Vespinae</taxon>
        <taxon>Vespula</taxon>
    </lineage>
</organism>
<name>A0A834UD89_VESPE</name>
<evidence type="ECO:0000313" key="1">
    <source>
        <dbReference type="EMBL" id="KAF7432275.1"/>
    </source>
</evidence>
<reference evidence="1" key="1">
    <citation type="journal article" date="2020" name="G3 (Bethesda)">
        <title>High-Quality Assemblies for Three Invasive Social Wasps from the &lt;i&gt;Vespula&lt;/i&gt; Genus.</title>
        <authorList>
            <person name="Harrop T.W.R."/>
            <person name="Guhlin J."/>
            <person name="McLaughlin G.M."/>
            <person name="Permina E."/>
            <person name="Stockwell P."/>
            <person name="Gilligan J."/>
            <person name="Le Lec M.F."/>
            <person name="Gruber M.A.M."/>
            <person name="Quinn O."/>
            <person name="Lovegrove M."/>
            <person name="Duncan E.J."/>
            <person name="Remnant E.J."/>
            <person name="Van Eeckhoven J."/>
            <person name="Graham B."/>
            <person name="Knapp R.A."/>
            <person name="Langford K.W."/>
            <person name="Kronenberg Z."/>
            <person name="Press M.O."/>
            <person name="Eacker S.M."/>
            <person name="Wilson-Rankin E.E."/>
            <person name="Purcell J."/>
            <person name="Lester P.J."/>
            <person name="Dearden P.K."/>
        </authorList>
    </citation>
    <scope>NUCLEOTIDE SEQUENCE</scope>
    <source>
        <strain evidence="1">Volc-1</strain>
    </source>
</reference>
<dbReference type="EMBL" id="JACSDY010000003">
    <property type="protein sequence ID" value="KAF7432275.1"/>
    <property type="molecule type" value="Genomic_DNA"/>
</dbReference>
<evidence type="ECO:0000313" key="2">
    <source>
        <dbReference type="Proteomes" id="UP000600918"/>
    </source>
</evidence>
<gene>
    <name evidence="1" type="ORF">H0235_005199</name>
</gene>
<dbReference type="Proteomes" id="UP000600918">
    <property type="component" value="Unassembled WGS sequence"/>
</dbReference>
<sequence length="86" mass="9444">MGKQSMRSNAGRILNNNLEGRVDRSGKVTTRNIDGNLMQHGNALYGSTSSSLAANTVSPFIKIPKLVGVLRRARILINDREYSRSV</sequence>
<keyword evidence="2" id="KW-1185">Reference proteome</keyword>